<dbReference type="Proteomes" id="UP000182690">
    <property type="component" value="Unassembled WGS sequence"/>
</dbReference>
<protein>
    <submittedName>
        <fullName evidence="1">Uncharacterized protein</fullName>
    </submittedName>
</protein>
<evidence type="ECO:0000313" key="1">
    <source>
        <dbReference type="EMBL" id="SDQ49587.1"/>
    </source>
</evidence>
<reference evidence="1 2" key="1">
    <citation type="submission" date="2016-10" db="EMBL/GenBank/DDBJ databases">
        <authorList>
            <person name="de Groot N.N."/>
        </authorList>
    </citation>
    <scope>NUCLEOTIDE SEQUENCE [LARGE SCALE GENOMIC DNA]</scope>
    <source>
        <strain evidence="1 2">DSM 22788</strain>
    </source>
</reference>
<gene>
    <name evidence="1" type="ORF">SAMN04488565_2729</name>
</gene>
<organism evidence="1 2">
    <name type="scientific">Leucobacter chromiiresistens</name>
    <dbReference type="NCBI Taxonomy" id="1079994"/>
    <lineage>
        <taxon>Bacteria</taxon>
        <taxon>Bacillati</taxon>
        <taxon>Actinomycetota</taxon>
        <taxon>Actinomycetes</taxon>
        <taxon>Micrococcales</taxon>
        <taxon>Microbacteriaceae</taxon>
        <taxon>Leucobacter</taxon>
    </lineage>
</organism>
<name>A0A1H1BCF8_9MICO</name>
<sequence length="87" mass="10022">MPDTTQIARFIVSHGEWERPGHPEYQRKIVLLDGDDEVTHWLNRDEALAVAGRLQELASRLNHPSEWVRRPTPISLADRRARDAADD</sequence>
<dbReference type="RefSeq" id="WP_143026158.1">
    <property type="nucleotide sequence ID" value="NZ_FNKB01000002.1"/>
</dbReference>
<accession>A0A1H1BCF8</accession>
<dbReference type="EMBL" id="FNKB01000002">
    <property type="protein sequence ID" value="SDQ49587.1"/>
    <property type="molecule type" value="Genomic_DNA"/>
</dbReference>
<dbReference type="AlphaFoldDB" id="A0A1H1BCF8"/>
<dbReference type="STRING" id="1079994.SAMN04488565_2729"/>
<proteinExistence type="predicted"/>
<evidence type="ECO:0000313" key="2">
    <source>
        <dbReference type="Proteomes" id="UP000182690"/>
    </source>
</evidence>